<name>A0A414YZ71_9BACE</name>
<dbReference type="Gene3D" id="2.60.120.1250">
    <property type="entry name" value="Peptidase M60, enhancin-like domain 1"/>
    <property type="match status" value="1"/>
</dbReference>
<feature type="domain" description="Peptidase M60" evidence="1">
    <location>
        <begin position="199"/>
        <end position="543"/>
    </location>
</feature>
<comment type="caution">
    <text evidence="2">The sequence shown here is derived from an EMBL/GenBank/DDBJ whole genome shotgun (WGS) entry which is preliminary data.</text>
</comment>
<dbReference type="Pfam" id="PF13402">
    <property type="entry name" value="Peptidase_M60"/>
    <property type="match status" value="1"/>
</dbReference>
<dbReference type="EMBL" id="QRKD01000003">
    <property type="protein sequence ID" value="RHH92812.1"/>
    <property type="molecule type" value="Genomic_DNA"/>
</dbReference>
<dbReference type="InterPro" id="IPR042279">
    <property type="entry name" value="Pep_M60_3"/>
</dbReference>
<dbReference type="Proteomes" id="UP000283512">
    <property type="component" value="Unassembled WGS sequence"/>
</dbReference>
<dbReference type="SMART" id="SM01276">
    <property type="entry name" value="M60-like"/>
    <property type="match status" value="1"/>
</dbReference>
<dbReference type="Gene3D" id="3.40.390.80">
    <property type="entry name" value="Peptidase M60, enhancin-like domain 2"/>
    <property type="match status" value="1"/>
</dbReference>
<evidence type="ECO:0000313" key="3">
    <source>
        <dbReference type="Proteomes" id="UP000283512"/>
    </source>
</evidence>
<dbReference type="InterPro" id="IPR031161">
    <property type="entry name" value="Peptidase_M60_dom"/>
</dbReference>
<evidence type="ECO:0000259" key="1">
    <source>
        <dbReference type="PROSITE" id="PS51723"/>
    </source>
</evidence>
<dbReference type="AlphaFoldDB" id="A0A414YZ71"/>
<proteinExistence type="predicted"/>
<dbReference type="PROSITE" id="PS51723">
    <property type="entry name" value="PEPTIDASE_M60"/>
    <property type="match status" value="1"/>
</dbReference>
<sequence>MESTKKRMPNAVWCLLLFFLCLFLNVGCSDDSTTSEIPSDWISDLPSTIEFNVTGGSKEIPLTWSEGVNAAHVACILSEENRQWCDAKLENNTLVVSVSPSAFTRSAAITLVYDKEHKSVVYVNQKSDFSAYFADESCSELRQGITDAEIEKIPHETMRELARELKAGRYDTEFRVADYRPYQHPSVMAVTNKTAKYSLRDNPTGIYAKKGDEMYIYLSNIYEGAQISIIIQDLNGGYNNFQTIALKEGLNRVIAPVGGLIYLLNHVEEDIPLLPETEEEKKVIAAKTVSVHFVFGKVNGYFDIRKHKTQEKWEEILSKASYQDIDVLGDYSHITWNVDQFKGKNVSSNQGVVTDIVKSLENCDRLVYLEEEFLGLIKYNKMFNNRMHFCLDYTAKSPNATDYRTVYSAGTSYAEIFCNPDAFPARLWGPAHEVGHVNQTRPGLKWAGMTEVTNNLTVLYVQEKFGELSKLQEVGNASVGNPNIEGGGKLYVESEFDKNKLNLYDVSRKYIIEGQRAHSLPNIDINIRETQLVPFWQLKLFFVDALGQKDFYHDLYEYFRTHPSPSDEGKNAGLDQLDFVRQVCRISGYNMLDFFEKWGFLRSVNAQLNDYGNKIFIVTENQANALREEINMAGYKEPGVDVTTITDETWENFKK</sequence>
<organism evidence="2 3">
    <name type="scientific">Bacteroides caccae</name>
    <dbReference type="NCBI Taxonomy" id="47678"/>
    <lineage>
        <taxon>Bacteria</taxon>
        <taxon>Pseudomonadati</taxon>
        <taxon>Bacteroidota</taxon>
        <taxon>Bacteroidia</taxon>
        <taxon>Bacteroidales</taxon>
        <taxon>Bacteroidaceae</taxon>
        <taxon>Bacteroides</taxon>
    </lineage>
</organism>
<dbReference type="RefSeq" id="WP_122295308.1">
    <property type="nucleotide sequence ID" value="NZ_CAXSLD010000006.1"/>
</dbReference>
<protein>
    <recommendedName>
        <fullName evidence="1">Peptidase M60 domain-containing protein</fullName>
    </recommendedName>
</protein>
<reference evidence="2 3" key="1">
    <citation type="submission" date="2018-08" db="EMBL/GenBank/DDBJ databases">
        <title>A genome reference for cultivated species of the human gut microbiota.</title>
        <authorList>
            <person name="Zou Y."/>
            <person name="Xue W."/>
            <person name="Luo G."/>
        </authorList>
    </citation>
    <scope>NUCLEOTIDE SEQUENCE [LARGE SCALE GENOMIC DNA]</scope>
    <source>
        <strain evidence="2 3">AM16-49B</strain>
    </source>
</reference>
<accession>A0A414YZ71</accession>
<dbReference type="Gene3D" id="1.10.390.30">
    <property type="entry name" value="Peptidase M60, enhancin-like domain 3"/>
    <property type="match status" value="1"/>
</dbReference>
<gene>
    <name evidence="2" type="ORF">DW190_05960</name>
</gene>
<evidence type="ECO:0000313" key="2">
    <source>
        <dbReference type="EMBL" id="RHH92812.1"/>
    </source>
</evidence>